<evidence type="ECO:0000256" key="2">
    <source>
        <dbReference type="ARBA" id="ARBA00022475"/>
    </source>
</evidence>
<keyword evidence="8" id="KW-1185">Reference proteome</keyword>
<feature type="transmembrane region" description="Helical" evidence="6">
    <location>
        <begin position="221"/>
        <end position="245"/>
    </location>
</feature>
<feature type="transmembrane region" description="Helical" evidence="6">
    <location>
        <begin position="299"/>
        <end position="325"/>
    </location>
</feature>
<sequence>MTIRPAFKKSLKVLLPLFLGIFIFWLLYRDLEKQELLKTLREDIDYGVLAFSLLFGLVANIFRGMRWNLLIRATNEAPRMAHSILTTLGNYAVNMAFPRMGEVWRCGAMSQYSGIGFSKLLGTLLVDRVSDVVVVGLLVVLMLGYNLDFFTGFFSSSPSGSSGILALLSSVWLYVGLLAFILLCGVLYYFTRESAFVKKIKEFALNVWKGILSIKDLDKKWLFLLYTLLIWVGYFCFFYTTFYAFPFTRELGPGIGLLTFTMSSIAVAAPVQAGIGAWHFMVIVTLTSFAVARESAEQFALIVHTIQTLWITICGLVAIFLLPLYSANKSRKMREKEI</sequence>
<evidence type="ECO:0000313" key="7">
    <source>
        <dbReference type="EMBL" id="KGN91648.1"/>
    </source>
</evidence>
<dbReference type="Pfam" id="PF03706">
    <property type="entry name" value="LPG_synthase_TM"/>
    <property type="match status" value="1"/>
</dbReference>
<keyword evidence="2" id="KW-1003">Cell membrane</keyword>
<dbReference type="EMBL" id="JQZV01000013">
    <property type="protein sequence ID" value="KGN91648.1"/>
    <property type="molecule type" value="Genomic_DNA"/>
</dbReference>
<keyword evidence="5 6" id="KW-0472">Membrane</keyword>
<dbReference type="PANTHER" id="PTHR39087:SF2">
    <property type="entry name" value="UPF0104 MEMBRANE PROTEIN MJ1595"/>
    <property type="match status" value="1"/>
</dbReference>
<comment type="subcellular location">
    <subcellularLocation>
        <location evidence="1">Cell membrane</location>
        <topology evidence="1">Multi-pass membrane protein</topology>
    </subcellularLocation>
</comment>
<gene>
    <name evidence="7" type="ORF">HQ43_05955</name>
</gene>
<accession>A0ABR4XIX1</accession>
<protein>
    <submittedName>
        <fullName evidence="7">Membrane protein</fullName>
    </submittedName>
</protein>
<feature type="transmembrane region" description="Helical" evidence="6">
    <location>
        <begin position="129"/>
        <end position="147"/>
    </location>
</feature>
<evidence type="ECO:0000256" key="4">
    <source>
        <dbReference type="ARBA" id="ARBA00022989"/>
    </source>
</evidence>
<comment type="caution">
    <text evidence="7">The sequence shown here is derived from an EMBL/GenBank/DDBJ whole genome shotgun (WGS) entry which is preliminary data.</text>
</comment>
<reference evidence="7 8" key="1">
    <citation type="submission" date="2014-08" db="EMBL/GenBank/DDBJ databases">
        <title>Porphyromonas canoris strain:OH2762 Genome sequencing.</title>
        <authorList>
            <person name="Wallis C."/>
            <person name="Deusch O."/>
            <person name="O'Flynn C."/>
            <person name="Davis I."/>
            <person name="Jospin G."/>
            <person name="Darling A.E."/>
            <person name="Coil D.A."/>
            <person name="Alexiev A."/>
            <person name="Horsfall A."/>
            <person name="Kirkwood N."/>
            <person name="Harris S."/>
            <person name="Eisen J.A."/>
        </authorList>
    </citation>
    <scope>NUCLEOTIDE SEQUENCE [LARGE SCALE GENOMIC DNA]</scope>
    <source>
        <strain evidence="8">COT-108 OH2762</strain>
    </source>
</reference>
<evidence type="ECO:0000256" key="5">
    <source>
        <dbReference type="ARBA" id="ARBA00023136"/>
    </source>
</evidence>
<proteinExistence type="predicted"/>
<evidence type="ECO:0000256" key="3">
    <source>
        <dbReference type="ARBA" id="ARBA00022692"/>
    </source>
</evidence>
<dbReference type="RefSeq" id="WP_036790927.1">
    <property type="nucleotide sequence ID" value="NZ_JQZV01000013.1"/>
</dbReference>
<evidence type="ECO:0000256" key="1">
    <source>
        <dbReference type="ARBA" id="ARBA00004651"/>
    </source>
</evidence>
<feature type="transmembrane region" description="Helical" evidence="6">
    <location>
        <begin position="44"/>
        <end position="62"/>
    </location>
</feature>
<dbReference type="InterPro" id="IPR022791">
    <property type="entry name" value="L-PG_synthase/AglD"/>
</dbReference>
<dbReference type="Proteomes" id="UP000030101">
    <property type="component" value="Unassembled WGS sequence"/>
</dbReference>
<dbReference type="PANTHER" id="PTHR39087">
    <property type="entry name" value="UPF0104 MEMBRANE PROTEIN MJ1595"/>
    <property type="match status" value="1"/>
</dbReference>
<evidence type="ECO:0000313" key="8">
    <source>
        <dbReference type="Proteomes" id="UP000030101"/>
    </source>
</evidence>
<keyword evidence="4 6" id="KW-1133">Transmembrane helix</keyword>
<feature type="transmembrane region" description="Helical" evidence="6">
    <location>
        <begin position="167"/>
        <end position="190"/>
    </location>
</feature>
<name>A0ABR4XIX1_9PORP</name>
<evidence type="ECO:0000256" key="6">
    <source>
        <dbReference type="SAM" id="Phobius"/>
    </source>
</evidence>
<feature type="transmembrane region" description="Helical" evidence="6">
    <location>
        <begin position="12"/>
        <end position="28"/>
    </location>
</feature>
<keyword evidence="3 6" id="KW-0812">Transmembrane</keyword>
<organism evidence="7 8">
    <name type="scientific">Porphyromonas canoris</name>
    <dbReference type="NCBI Taxonomy" id="36875"/>
    <lineage>
        <taxon>Bacteria</taxon>
        <taxon>Pseudomonadati</taxon>
        <taxon>Bacteroidota</taxon>
        <taxon>Bacteroidia</taxon>
        <taxon>Bacteroidales</taxon>
        <taxon>Porphyromonadaceae</taxon>
        <taxon>Porphyromonas</taxon>
    </lineage>
</organism>